<sequence>MARRASGGLMVDTRKTDGLAGLLLVATTVCVAAFEWGGGRVFAHASALTAVSALALLSLHVARSRRAFLLIGLVLSALALARLPDGLDAIRRALASSAFIIAFFSALTSLRSAAISARPIADCGAFLSSQPPGRRYLALTLGGALFGIILLYGAITLLGSLATGARDDATPEVRRIRIRRMMVAIQRGFIATLPWSPLTFAIAISTSLVPGSSWAGALLPCLVSGLILAGAGWALDTAVKPKLTGPRPVFTPPEGRWIAKLAPLLALLALLGTIITGLHLWTGVRVVGVVMVVVPVLSLLWMAQQDVAARQTHVLRHVARRAWDYGFVELPAMRAEIVLLAMAGFIGTLGAALSAPLIADAGIDLSGVSPYLLLLALFWVIPITGQIGMNPILSASLILPLLPAPASLGISPAAIITAITAGWALSGATSPFTASTMLVGNYGGVSAVHVGLRWNGIYALICALVLSGWICAVAAYL</sequence>
<feature type="transmembrane region" description="Helical" evidence="1">
    <location>
        <begin position="136"/>
        <end position="163"/>
    </location>
</feature>
<feature type="transmembrane region" description="Helical" evidence="1">
    <location>
        <begin position="18"/>
        <end position="34"/>
    </location>
</feature>
<evidence type="ECO:0000313" key="2">
    <source>
        <dbReference type="EMBL" id="MBJ3761699.1"/>
    </source>
</evidence>
<feature type="transmembrane region" description="Helical" evidence="1">
    <location>
        <begin position="184"/>
        <end position="208"/>
    </location>
</feature>
<evidence type="ECO:0000313" key="3">
    <source>
        <dbReference type="Proteomes" id="UP000642488"/>
    </source>
</evidence>
<dbReference type="AlphaFoldDB" id="A0A934IH00"/>
<dbReference type="EMBL" id="JAEKPD010000002">
    <property type="protein sequence ID" value="MBJ3761699.1"/>
    <property type="molecule type" value="Genomic_DNA"/>
</dbReference>
<gene>
    <name evidence="2" type="ORF">ILP92_02905</name>
</gene>
<feature type="transmembrane region" description="Helical" evidence="1">
    <location>
        <begin position="67"/>
        <end position="83"/>
    </location>
</feature>
<feature type="transmembrane region" description="Helical" evidence="1">
    <location>
        <begin position="371"/>
        <end position="389"/>
    </location>
</feature>
<accession>A0A934IH00</accession>
<feature type="transmembrane region" description="Helical" evidence="1">
    <location>
        <begin position="456"/>
        <end position="476"/>
    </location>
</feature>
<organism evidence="2 3">
    <name type="scientific">Palleronia pontilimi</name>
    <dbReference type="NCBI Taxonomy" id="1964209"/>
    <lineage>
        <taxon>Bacteria</taxon>
        <taxon>Pseudomonadati</taxon>
        <taxon>Pseudomonadota</taxon>
        <taxon>Alphaproteobacteria</taxon>
        <taxon>Rhodobacterales</taxon>
        <taxon>Roseobacteraceae</taxon>
        <taxon>Palleronia</taxon>
    </lineage>
</organism>
<keyword evidence="1" id="KW-0472">Membrane</keyword>
<comment type="caution">
    <text evidence="2">The sequence shown here is derived from an EMBL/GenBank/DDBJ whole genome shotgun (WGS) entry which is preliminary data.</text>
</comment>
<feature type="transmembrane region" description="Helical" evidence="1">
    <location>
        <begin position="214"/>
        <end position="236"/>
    </location>
</feature>
<feature type="transmembrane region" description="Helical" evidence="1">
    <location>
        <begin position="337"/>
        <end position="359"/>
    </location>
</feature>
<feature type="transmembrane region" description="Helical" evidence="1">
    <location>
        <begin position="401"/>
        <end position="425"/>
    </location>
</feature>
<feature type="transmembrane region" description="Helical" evidence="1">
    <location>
        <begin position="95"/>
        <end position="116"/>
    </location>
</feature>
<feature type="transmembrane region" description="Helical" evidence="1">
    <location>
        <begin position="257"/>
        <end position="278"/>
    </location>
</feature>
<name>A0A934IH00_9RHOB</name>
<keyword evidence="3" id="KW-1185">Reference proteome</keyword>
<dbReference type="Proteomes" id="UP000642488">
    <property type="component" value="Unassembled WGS sequence"/>
</dbReference>
<feature type="transmembrane region" description="Helical" evidence="1">
    <location>
        <begin position="284"/>
        <end position="303"/>
    </location>
</feature>
<keyword evidence="1" id="KW-0812">Transmembrane</keyword>
<evidence type="ECO:0000256" key="1">
    <source>
        <dbReference type="SAM" id="Phobius"/>
    </source>
</evidence>
<proteinExistence type="predicted"/>
<protein>
    <submittedName>
        <fullName evidence="2">Uncharacterized protein</fullName>
    </submittedName>
</protein>
<reference evidence="2" key="1">
    <citation type="submission" date="2020-12" db="EMBL/GenBank/DDBJ databases">
        <title>Bacterial taxonomy.</title>
        <authorList>
            <person name="Pan X."/>
        </authorList>
    </citation>
    <scope>NUCLEOTIDE SEQUENCE</scope>
    <source>
        <strain evidence="2">KCTC 52957</strain>
    </source>
</reference>
<keyword evidence="1" id="KW-1133">Transmembrane helix</keyword>